<dbReference type="EMBL" id="BK014638">
    <property type="protein sequence ID" value="DAD65228.1"/>
    <property type="molecule type" value="Genomic_DNA"/>
</dbReference>
<protein>
    <submittedName>
        <fullName evidence="1">Uncharacterized protein</fullName>
    </submittedName>
</protein>
<sequence length="79" mass="9173">MNAFDFHEFLLEKGFAFTNYGTHNLYEKETGEGYFCVNLQGETMTTKNSEPESLKVDVSTPKSEKEAEKWLKEFLNKKP</sequence>
<name>A0A8S5L628_9CAUD</name>
<accession>A0A8S5L628</accession>
<organism evidence="1">
    <name type="scientific">Siphoviridae sp. ctD4R19</name>
    <dbReference type="NCBI Taxonomy" id="2823568"/>
    <lineage>
        <taxon>Viruses</taxon>
        <taxon>Duplodnaviria</taxon>
        <taxon>Heunggongvirae</taxon>
        <taxon>Uroviricota</taxon>
        <taxon>Caudoviricetes</taxon>
    </lineage>
</organism>
<evidence type="ECO:0000313" key="1">
    <source>
        <dbReference type="EMBL" id="DAD65228.1"/>
    </source>
</evidence>
<proteinExistence type="predicted"/>
<reference evidence="1" key="1">
    <citation type="journal article" date="2021" name="Proc. Natl. Acad. Sci. U.S.A.">
        <title>A Catalog of Tens of Thousands of Viruses from Human Metagenomes Reveals Hidden Associations with Chronic Diseases.</title>
        <authorList>
            <person name="Tisza M.J."/>
            <person name="Buck C.B."/>
        </authorList>
    </citation>
    <scope>NUCLEOTIDE SEQUENCE</scope>
    <source>
        <strain evidence="1">CtD4R19</strain>
    </source>
</reference>